<keyword evidence="2" id="KW-1185">Reference proteome</keyword>
<comment type="caution">
    <text evidence="1">The sequence shown here is derived from an EMBL/GenBank/DDBJ whole genome shotgun (WGS) entry which is preliminary data.</text>
</comment>
<dbReference type="Proteomes" id="UP000292052">
    <property type="component" value="Unassembled WGS sequence"/>
</dbReference>
<name>A0A482VCF0_ASBVE</name>
<sequence>TVRNYILRFPWRRYPSINVIRKLDQRLRKQGQIVLSQKGTMPGRPLIRKIPRVEEAMIEVINQSEFWFLIDIIIISTL</sequence>
<gene>
    <name evidence="1" type="ORF">BDFB_006527</name>
</gene>
<reference evidence="1 2" key="1">
    <citation type="submission" date="2017-03" db="EMBL/GenBank/DDBJ databases">
        <title>Genome of the blue death feigning beetle - Asbolus verrucosus.</title>
        <authorList>
            <person name="Rider S.D."/>
        </authorList>
    </citation>
    <scope>NUCLEOTIDE SEQUENCE [LARGE SCALE GENOMIC DNA]</scope>
    <source>
        <strain evidence="1">Butters</strain>
        <tissue evidence="1">Head and leg muscle</tissue>
    </source>
</reference>
<dbReference type="AlphaFoldDB" id="A0A482VCF0"/>
<evidence type="ECO:0000313" key="2">
    <source>
        <dbReference type="Proteomes" id="UP000292052"/>
    </source>
</evidence>
<accession>A0A482VCF0</accession>
<organism evidence="1 2">
    <name type="scientific">Asbolus verrucosus</name>
    <name type="common">Desert ironclad beetle</name>
    <dbReference type="NCBI Taxonomy" id="1661398"/>
    <lineage>
        <taxon>Eukaryota</taxon>
        <taxon>Metazoa</taxon>
        <taxon>Ecdysozoa</taxon>
        <taxon>Arthropoda</taxon>
        <taxon>Hexapoda</taxon>
        <taxon>Insecta</taxon>
        <taxon>Pterygota</taxon>
        <taxon>Neoptera</taxon>
        <taxon>Endopterygota</taxon>
        <taxon>Coleoptera</taxon>
        <taxon>Polyphaga</taxon>
        <taxon>Cucujiformia</taxon>
        <taxon>Tenebrionidae</taxon>
        <taxon>Pimeliinae</taxon>
        <taxon>Asbolus</taxon>
    </lineage>
</organism>
<protein>
    <recommendedName>
        <fullName evidence="3">DUF4817 domain-containing protein</fullName>
    </recommendedName>
</protein>
<evidence type="ECO:0008006" key="3">
    <source>
        <dbReference type="Google" id="ProtNLM"/>
    </source>
</evidence>
<evidence type="ECO:0000313" key="1">
    <source>
        <dbReference type="EMBL" id="RZB40895.1"/>
    </source>
</evidence>
<proteinExistence type="predicted"/>
<dbReference type="EMBL" id="QDEB01115011">
    <property type="protein sequence ID" value="RZB40895.1"/>
    <property type="molecule type" value="Genomic_DNA"/>
</dbReference>
<feature type="non-terminal residue" evidence="1">
    <location>
        <position position="1"/>
    </location>
</feature>